<evidence type="ECO:0000256" key="3">
    <source>
        <dbReference type="ARBA" id="ARBA00022801"/>
    </source>
</evidence>
<sequence length="110" mass="12451">MITIDIVRNKNNEIIGFTTSGHAYADEPGRDIVCAAVSMLTQTIVLGLYEVLEVKAAYSIKHGYLTCSIPEDISREKRQQVNILFETMVVGLKNIQENYCQYIDLHDKEV</sequence>
<keyword evidence="7" id="KW-0689">Ribosomal protein</keyword>
<keyword evidence="4" id="KW-0788">Thiol protease</keyword>
<protein>
    <recommendedName>
        <fullName evidence="6">Ribosomal processing cysteine protease Prp</fullName>
    </recommendedName>
</protein>
<comment type="similarity">
    <text evidence="5">Belongs to the Prp family.</text>
</comment>
<evidence type="ECO:0000256" key="1">
    <source>
        <dbReference type="ARBA" id="ARBA00022517"/>
    </source>
</evidence>
<proteinExistence type="inferred from homology"/>
<keyword evidence="1" id="KW-0690">Ribosome biogenesis</keyword>
<dbReference type="EMBL" id="CP009687">
    <property type="protein sequence ID" value="AKL95105.1"/>
    <property type="molecule type" value="Genomic_DNA"/>
</dbReference>
<organism evidence="7 8">
    <name type="scientific">Clostridium aceticum</name>
    <dbReference type="NCBI Taxonomy" id="84022"/>
    <lineage>
        <taxon>Bacteria</taxon>
        <taxon>Bacillati</taxon>
        <taxon>Bacillota</taxon>
        <taxon>Clostridia</taxon>
        <taxon>Eubacteriales</taxon>
        <taxon>Clostridiaceae</taxon>
        <taxon>Clostridium</taxon>
    </lineage>
</organism>
<reference evidence="7 8" key="1">
    <citation type="submission" date="2014-10" db="EMBL/GenBank/DDBJ databases">
        <title>Genome sequence of Clostridium aceticum DSM 1496.</title>
        <authorList>
            <person name="Poehlein A."/>
            <person name="Schiel-Bengelsdorf B."/>
            <person name="Gottschalk G."/>
            <person name="Duerre P."/>
            <person name="Daniel R."/>
        </authorList>
    </citation>
    <scope>NUCLEOTIDE SEQUENCE [LARGE SCALE GENOMIC DNA]</scope>
    <source>
        <strain evidence="7 8">DSM 1496</strain>
    </source>
</reference>
<evidence type="ECO:0000256" key="2">
    <source>
        <dbReference type="ARBA" id="ARBA00022670"/>
    </source>
</evidence>
<keyword evidence="3" id="KW-0378">Hydrolase</keyword>
<dbReference type="InterPro" id="IPR007422">
    <property type="entry name" value="Peptidase_Prp"/>
</dbReference>
<dbReference type="AlphaFoldDB" id="A0A0D8IFL8"/>
<dbReference type="PANTHER" id="PTHR39178:SF1">
    <property type="entry name" value="RIBOSOMAL-PROCESSING CYSTEINE PROTEASE PRP"/>
    <property type="match status" value="1"/>
</dbReference>
<keyword evidence="2" id="KW-0645">Protease</keyword>
<dbReference type="SUPFAM" id="SSF118010">
    <property type="entry name" value="TM1457-like"/>
    <property type="match status" value="1"/>
</dbReference>
<dbReference type="OrthoDB" id="48998at2"/>
<evidence type="ECO:0000313" key="8">
    <source>
        <dbReference type="Proteomes" id="UP000035704"/>
    </source>
</evidence>
<dbReference type="CDD" id="cd16332">
    <property type="entry name" value="Prp-like"/>
    <property type="match status" value="1"/>
</dbReference>
<evidence type="ECO:0000256" key="6">
    <source>
        <dbReference type="ARBA" id="ARBA00044538"/>
    </source>
</evidence>
<dbReference type="RefSeq" id="WP_044823838.1">
    <property type="nucleotide sequence ID" value="NZ_CP009687.1"/>
</dbReference>
<dbReference type="Gene3D" id="3.30.70.1490">
    <property type="entry name" value="Cysteine protease Prp"/>
    <property type="match status" value="1"/>
</dbReference>
<dbReference type="InterPro" id="IPR036764">
    <property type="entry name" value="Peptidase_Prp_sf"/>
</dbReference>
<dbReference type="KEGG" id="cace:CACET_c16560"/>
<dbReference type="GO" id="GO:0008234">
    <property type="term" value="F:cysteine-type peptidase activity"/>
    <property type="evidence" value="ECO:0007669"/>
    <property type="project" value="UniProtKB-KW"/>
</dbReference>
<evidence type="ECO:0000313" key="7">
    <source>
        <dbReference type="EMBL" id="AKL95105.1"/>
    </source>
</evidence>
<name>A0A0D8IFL8_9CLOT</name>
<dbReference type="GO" id="GO:0005840">
    <property type="term" value="C:ribosome"/>
    <property type="evidence" value="ECO:0007669"/>
    <property type="project" value="UniProtKB-KW"/>
</dbReference>
<dbReference type="PATRIC" id="fig|84022.5.peg.3113"/>
<dbReference type="STRING" id="84022.CACET_c16560"/>
<keyword evidence="7" id="KW-0687">Ribonucleoprotein</keyword>
<evidence type="ECO:0000256" key="5">
    <source>
        <dbReference type="ARBA" id="ARBA00044503"/>
    </source>
</evidence>
<dbReference type="Pfam" id="PF04327">
    <property type="entry name" value="Peptidase_Prp"/>
    <property type="match status" value="1"/>
</dbReference>
<accession>A0A0D8IFL8</accession>
<dbReference type="Proteomes" id="UP000035704">
    <property type="component" value="Chromosome"/>
</dbReference>
<gene>
    <name evidence="7" type="ORF">CACET_c16560</name>
</gene>
<dbReference type="GO" id="GO:0006508">
    <property type="term" value="P:proteolysis"/>
    <property type="evidence" value="ECO:0007669"/>
    <property type="project" value="UniProtKB-KW"/>
</dbReference>
<dbReference type="PANTHER" id="PTHR39178">
    <property type="entry name" value="HYPOTHETICAL RIBOSOME-ASSOCIATED PROTEIN"/>
    <property type="match status" value="1"/>
</dbReference>
<keyword evidence="8" id="KW-1185">Reference proteome</keyword>
<dbReference type="GO" id="GO:0042254">
    <property type="term" value="P:ribosome biogenesis"/>
    <property type="evidence" value="ECO:0007669"/>
    <property type="project" value="UniProtKB-KW"/>
</dbReference>
<evidence type="ECO:0000256" key="4">
    <source>
        <dbReference type="ARBA" id="ARBA00022807"/>
    </source>
</evidence>